<dbReference type="Gene3D" id="2.40.70.10">
    <property type="entry name" value="Acid Proteases"/>
    <property type="match status" value="1"/>
</dbReference>
<reference evidence="1 2" key="1">
    <citation type="journal article" date="2018" name="BMC Genomics">
        <title>Comparative genome analyses reveal sequence features reflecting distinct modes of host-adaptation between dicot and monocot powdery mildew.</title>
        <authorList>
            <person name="Wu Y."/>
            <person name="Ma X."/>
            <person name="Pan Z."/>
            <person name="Kale S.D."/>
            <person name="Song Y."/>
            <person name="King H."/>
            <person name="Zhang Q."/>
            <person name="Presley C."/>
            <person name="Deng X."/>
            <person name="Wei C.I."/>
            <person name="Xiao S."/>
        </authorList>
    </citation>
    <scope>NUCLEOTIDE SEQUENCE [LARGE SCALE GENOMIC DNA]</scope>
    <source>
        <strain evidence="1">UMSG1</strain>
    </source>
</reference>
<organism evidence="1 2">
    <name type="scientific">Golovinomyces cichoracearum</name>
    <dbReference type="NCBI Taxonomy" id="62708"/>
    <lineage>
        <taxon>Eukaryota</taxon>
        <taxon>Fungi</taxon>
        <taxon>Dikarya</taxon>
        <taxon>Ascomycota</taxon>
        <taxon>Pezizomycotina</taxon>
        <taxon>Leotiomycetes</taxon>
        <taxon>Erysiphales</taxon>
        <taxon>Erysiphaceae</taxon>
        <taxon>Golovinomyces</taxon>
    </lineage>
</organism>
<name>A0A420J931_9PEZI</name>
<proteinExistence type="predicted"/>
<evidence type="ECO:0000313" key="1">
    <source>
        <dbReference type="EMBL" id="RKF83313.1"/>
    </source>
</evidence>
<accession>A0A420J931</accession>
<dbReference type="CDD" id="cd00303">
    <property type="entry name" value="retropepsin_like"/>
    <property type="match status" value="1"/>
</dbReference>
<dbReference type="EMBL" id="MCBS01016095">
    <property type="protein sequence ID" value="RKF83313.1"/>
    <property type="molecule type" value="Genomic_DNA"/>
</dbReference>
<comment type="caution">
    <text evidence="1">The sequence shown here is derived from an EMBL/GenBank/DDBJ whole genome shotgun (WGS) entry which is preliminary data.</text>
</comment>
<sequence length="199" mass="22947">MDDEPTLINVVLNKFYLSHPLVDNGCQCYAAVSENVYQDLNLPLIHISQREVRDASGAMIGAFIRGVTYADVEINGFTQKMYFYVVPMLEHPVILGKPWMIYNKAYPIPHLNDVSINDIDKALLKLSNQQEKTEDELKTKIPREFHDLLPLWKSNEAVKLPVHRTGVDHQIERKKDNQWSELKIPFGPLYNMSREVLKA</sequence>
<evidence type="ECO:0000313" key="2">
    <source>
        <dbReference type="Proteomes" id="UP000285326"/>
    </source>
</evidence>
<dbReference type="AlphaFoldDB" id="A0A420J931"/>
<gene>
    <name evidence="1" type="ORF">GcM1_160001</name>
</gene>
<protein>
    <submittedName>
        <fullName evidence="1">Uncharacterized protein</fullName>
    </submittedName>
</protein>
<dbReference type="InterPro" id="IPR021109">
    <property type="entry name" value="Peptidase_aspartic_dom_sf"/>
</dbReference>
<dbReference type="Proteomes" id="UP000285326">
    <property type="component" value="Unassembled WGS sequence"/>
</dbReference>